<dbReference type="InterPro" id="IPR050214">
    <property type="entry name" value="Cys_Synth/Cystath_Beta-Synth"/>
</dbReference>
<organism evidence="15 16">
    <name type="scientific">Salibacterium salarium</name>
    <dbReference type="NCBI Taxonomy" id="284579"/>
    <lineage>
        <taxon>Bacteria</taxon>
        <taxon>Bacillati</taxon>
        <taxon>Bacillota</taxon>
        <taxon>Bacilli</taxon>
        <taxon>Bacillales</taxon>
        <taxon>Bacillaceae</taxon>
    </lineage>
</organism>
<evidence type="ECO:0000256" key="6">
    <source>
        <dbReference type="ARBA" id="ARBA00022605"/>
    </source>
</evidence>
<dbReference type="GO" id="GO:0006535">
    <property type="term" value="P:cysteine biosynthetic process from serine"/>
    <property type="evidence" value="ECO:0007669"/>
    <property type="project" value="UniProtKB-UniRule"/>
</dbReference>
<evidence type="ECO:0000256" key="11">
    <source>
        <dbReference type="PIRSR" id="PIRSR605856-50"/>
    </source>
</evidence>
<dbReference type="UniPathway" id="UPA00136">
    <property type="reaction ID" value="UER00200"/>
</dbReference>
<evidence type="ECO:0000256" key="13">
    <source>
        <dbReference type="RuleBase" id="RU003985"/>
    </source>
</evidence>
<evidence type="ECO:0000256" key="3">
    <source>
        <dbReference type="ARBA" id="ARBA00007103"/>
    </source>
</evidence>
<keyword evidence="8 11" id="KW-0663">Pyridoxal phosphate</keyword>
<comment type="cofactor">
    <cofactor evidence="1 11 13">
        <name>pyridoxal 5'-phosphate</name>
        <dbReference type="ChEBI" id="CHEBI:597326"/>
    </cofactor>
</comment>
<evidence type="ECO:0000256" key="7">
    <source>
        <dbReference type="ARBA" id="ARBA00022679"/>
    </source>
</evidence>
<evidence type="ECO:0000256" key="10">
    <source>
        <dbReference type="ARBA" id="ARBA00047931"/>
    </source>
</evidence>
<name>A0A428MT58_9BACI</name>
<dbReference type="InterPro" id="IPR005856">
    <property type="entry name" value="Cys_synth"/>
</dbReference>
<reference evidence="15 16" key="1">
    <citation type="submission" date="2018-10" db="EMBL/GenBank/DDBJ databases">
        <title>Draft genome sequence of Bacillus salarius IM0101, isolated from a hypersaline soil in Inner Mongolia, China.</title>
        <authorList>
            <person name="Yamprayoonswat W."/>
            <person name="Boonvisut S."/>
            <person name="Jumpathong W."/>
            <person name="Sittihan S."/>
            <person name="Ruangsuj P."/>
            <person name="Wanthongcharoen S."/>
            <person name="Thongpramul N."/>
            <person name="Pimmason S."/>
            <person name="Yu B."/>
            <person name="Yasawong M."/>
        </authorList>
    </citation>
    <scope>NUCLEOTIDE SEQUENCE [LARGE SCALE GENOMIC DNA]</scope>
    <source>
        <strain evidence="15 16">IM0101</strain>
    </source>
</reference>
<gene>
    <name evidence="15" type="primary">cysK</name>
    <name evidence="15" type="ORF">D7Z54_31835</name>
</gene>
<evidence type="ECO:0000313" key="16">
    <source>
        <dbReference type="Proteomes" id="UP000275076"/>
    </source>
</evidence>
<dbReference type="EMBL" id="RBVX01000075">
    <property type="protein sequence ID" value="RSL29319.1"/>
    <property type="molecule type" value="Genomic_DNA"/>
</dbReference>
<feature type="binding site" evidence="11">
    <location>
        <position position="265"/>
    </location>
    <ligand>
        <name>pyridoxal 5'-phosphate</name>
        <dbReference type="ChEBI" id="CHEBI:597326"/>
    </ligand>
</feature>
<evidence type="ECO:0000259" key="14">
    <source>
        <dbReference type="Pfam" id="PF00291"/>
    </source>
</evidence>
<feature type="modified residue" description="N6-(pyridoxal phosphate)lysine" evidence="12">
    <location>
        <position position="44"/>
    </location>
</feature>
<feature type="domain" description="Tryptophan synthase beta chain-like PALP" evidence="14">
    <location>
        <begin position="7"/>
        <end position="291"/>
    </location>
</feature>
<proteinExistence type="inferred from homology"/>
<keyword evidence="6 13" id="KW-0028">Amino-acid biosynthesis</keyword>
<protein>
    <recommendedName>
        <fullName evidence="5 13">Cysteine synthase</fullName>
        <ecNumber evidence="4 13">2.5.1.47</ecNumber>
    </recommendedName>
</protein>
<comment type="caution">
    <text evidence="15">The sequence shown here is derived from an EMBL/GenBank/DDBJ whole genome shotgun (WGS) entry which is preliminary data.</text>
</comment>
<keyword evidence="7 13" id="KW-0808">Transferase</keyword>
<evidence type="ECO:0000256" key="8">
    <source>
        <dbReference type="ARBA" id="ARBA00022898"/>
    </source>
</evidence>
<keyword evidence="9 13" id="KW-0198">Cysteine biosynthesis</keyword>
<dbReference type="RefSeq" id="WP_125562750.1">
    <property type="nucleotide sequence ID" value="NZ_RBVX01000075.1"/>
</dbReference>
<dbReference type="PANTHER" id="PTHR10314">
    <property type="entry name" value="CYSTATHIONINE BETA-SYNTHASE"/>
    <property type="match status" value="1"/>
</dbReference>
<dbReference type="GO" id="GO:0004124">
    <property type="term" value="F:cysteine synthase activity"/>
    <property type="evidence" value="ECO:0007669"/>
    <property type="project" value="UniProtKB-UniRule"/>
</dbReference>
<evidence type="ECO:0000256" key="1">
    <source>
        <dbReference type="ARBA" id="ARBA00001933"/>
    </source>
</evidence>
<dbReference type="InterPro" id="IPR001216">
    <property type="entry name" value="P-phosphate_BS"/>
</dbReference>
<dbReference type="FunFam" id="3.40.50.1100:FF:000003">
    <property type="entry name" value="Cystathionine beta-synthase"/>
    <property type="match status" value="1"/>
</dbReference>
<comment type="similarity">
    <text evidence="3 13">Belongs to the cysteine synthase/cystathionine beta-synthase family.</text>
</comment>
<dbReference type="Proteomes" id="UP000275076">
    <property type="component" value="Unassembled WGS sequence"/>
</dbReference>
<dbReference type="SUPFAM" id="SSF53686">
    <property type="entry name" value="Tryptophan synthase beta subunit-like PLP-dependent enzymes"/>
    <property type="match status" value="1"/>
</dbReference>
<comment type="pathway">
    <text evidence="2">Amino-acid biosynthesis; L-cysteine biosynthesis; L-cysteine from L-serine: step 2/2.</text>
</comment>
<dbReference type="AlphaFoldDB" id="A0A428MT58"/>
<evidence type="ECO:0000256" key="5">
    <source>
        <dbReference type="ARBA" id="ARBA00019371"/>
    </source>
</evidence>
<sequence>MKVANNITELIGETPLVKLNNLTGENDADVYLKLEFMNPGSSVKDRIALAMIEAAERDGKIQPGDTIIEPTSGNTGIGLAMVAAAKGYRAVLVMPDTMSLERRNLLRAYGAELVLTPGPEGMGGAIGKANELAEEKGYFVPQQFENEANSAVHRETTGRELLKQVDGQIDSFVSGIGTGGTITGAGNLLKENFPELRIVALEPADSPVLSGGNKGPHKIQGIGAGFVPGILDTDIYDEVVTVTTEQSFEYARRAAKEEGILGGISSGAAVYAALEEAKKLGKGKKVVAVIPSNGERYLSTPLYQFEEEE</sequence>
<dbReference type="EC" id="2.5.1.47" evidence="4 13"/>
<dbReference type="InterPro" id="IPR036052">
    <property type="entry name" value="TrpB-like_PALP_sf"/>
</dbReference>
<dbReference type="Pfam" id="PF00291">
    <property type="entry name" value="PALP"/>
    <property type="match status" value="1"/>
</dbReference>
<comment type="catalytic activity">
    <reaction evidence="10 13">
        <text>O-acetyl-L-serine + hydrogen sulfide = L-cysteine + acetate</text>
        <dbReference type="Rhea" id="RHEA:14829"/>
        <dbReference type="ChEBI" id="CHEBI:29919"/>
        <dbReference type="ChEBI" id="CHEBI:30089"/>
        <dbReference type="ChEBI" id="CHEBI:35235"/>
        <dbReference type="ChEBI" id="CHEBI:58340"/>
        <dbReference type="EC" id="2.5.1.47"/>
    </reaction>
</comment>
<dbReference type="PROSITE" id="PS00901">
    <property type="entry name" value="CYS_SYNTHASE"/>
    <property type="match status" value="1"/>
</dbReference>
<evidence type="ECO:0000256" key="2">
    <source>
        <dbReference type="ARBA" id="ARBA00004962"/>
    </source>
</evidence>
<evidence type="ECO:0000313" key="15">
    <source>
        <dbReference type="EMBL" id="RSL29319.1"/>
    </source>
</evidence>
<evidence type="ECO:0000256" key="12">
    <source>
        <dbReference type="PIRSR" id="PIRSR605856-51"/>
    </source>
</evidence>
<feature type="binding site" evidence="11">
    <location>
        <position position="74"/>
    </location>
    <ligand>
        <name>pyridoxal 5'-phosphate</name>
        <dbReference type="ChEBI" id="CHEBI:597326"/>
    </ligand>
</feature>
<dbReference type="FunFam" id="3.40.50.1100:FF:000118">
    <property type="entry name" value="Related to CYS4-cystathionine beta-synthase"/>
    <property type="match status" value="1"/>
</dbReference>
<dbReference type="InterPro" id="IPR001926">
    <property type="entry name" value="TrpB-like_PALP"/>
</dbReference>
<feature type="binding site" evidence="11">
    <location>
        <begin position="177"/>
        <end position="181"/>
    </location>
    <ligand>
        <name>pyridoxal 5'-phosphate</name>
        <dbReference type="ChEBI" id="CHEBI:597326"/>
    </ligand>
</feature>
<accession>A0A428MT58</accession>
<dbReference type="OrthoDB" id="9808024at2"/>
<evidence type="ECO:0000256" key="9">
    <source>
        <dbReference type="ARBA" id="ARBA00023192"/>
    </source>
</evidence>
<dbReference type="NCBIfam" id="TIGR01136">
    <property type="entry name" value="cysKM"/>
    <property type="match status" value="1"/>
</dbReference>
<dbReference type="Gene3D" id="3.40.50.1100">
    <property type="match status" value="2"/>
</dbReference>
<evidence type="ECO:0000256" key="4">
    <source>
        <dbReference type="ARBA" id="ARBA00012681"/>
    </source>
</evidence>
<dbReference type="NCBIfam" id="TIGR01139">
    <property type="entry name" value="cysK"/>
    <property type="match status" value="1"/>
</dbReference>
<keyword evidence="16" id="KW-1185">Reference proteome</keyword>
<dbReference type="CDD" id="cd01561">
    <property type="entry name" value="CBS_like"/>
    <property type="match status" value="1"/>
</dbReference>
<dbReference type="InterPro" id="IPR005859">
    <property type="entry name" value="CysK"/>
</dbReference>